<dbReference type="InterPro" id="IPR050282">
    <property type="entry name" value="Cycloisomerase_2"/>
</dbReference>
<dbReference type="EMBL" id="JBHSDQ010000012">
    <property type="protein sequence ID" value="MFC4398199.1"/>
    <property type="molecule type" value="Genomic_DNA"/>
</dbReference>
<comment type="similarity">
    <text evidence="1">Belongs to the cycloisomerase 2 family.</text>
</comment>
<dbReference type="RefSeq" id="WP_286401149.1">
    <property type="nucleotide sequence ID" value="NZ_JBHSDQ010000012.1"/>
</dbReference>
<comment type="caution">
    <text evidence="2">The sequence shown here is derived from an EMBL/GenBank/DDBJ whole genome shotgun (WGS) entry which is preliminary data.</text>
</comment>
<proteinExistence type="inferred from homology"/>
<dbReference type="Gene3D" id="2.130.10.10">
    <property type="entry name" value="YVTN repeat-like/Quinoprotein amine dehydrogenase"/>
    <property type="match status" value="1"/>
</dbReference>
<gene>
    <name evidence="2" type="ORF">ACFO0G_19070</name>
</gene>
<protein>
    <submittedName>
        <fullName evidence="2">Lactonase family protein</fullName>
    </submittedName>
</protein>
<dbReference type="InterPro" id="IPR015943">
    <property type="entry name" value="WD40/YVTN_repeat-like_dom_sf"/>
</dbReference>
<evidence type="ECO:0000313" key="2">
    <source>
        <dbReference type="EMBL" id="MFC4398199.1"/>
    </source>
</evidence>
<name>A0ABV8WNZ8_9MICC</name>
<dbReference type="Proteomes" id="UP001595778">
    <property type="component" value="Unassembled WGS sequence"/>
</dbReference>
<organism evidence="2 3">
    <name type="scientific">Arthrobacter sedimenti</name>
    <dbReference type="NCBI Taxonomy" id="2694931"/>
    <lineage>
        <taxon>Bacteria</taxon>
        <taxon>Bacillati</taxon>
        <taxon>Actinomycetota</taxon>
        <taxon>Actinomycetes</taxon>
        <taxon>Micrococcales</taxon>
        <taxon>Micrococcaceae</taxon>
        <taxon>Arthrobacter</taxon>
    </lineage>
</organism>
<accession>A0ABV8WNZ8</accession>
<dbReference type="Pfam" id="PF10282">
    <property type="entry name" value="Lactonase"/>
    <property type="match status" value="1"/>
</dbReference>
<dbReference type="InterPro" id="IPR019405">
    <property type="entry name" value="Lactonase_7-beta_prop"/>
</dbReference>
<dbReference type="PANTHER" id="PTHR30344:SF1">
    <property type="entry name" value="6-PHOSPHOGLUCONOLACTONASE"/>
    <property type="match status" value="1"/>
</dbReference>
<evidence type="ECO:0000313" key="3">
    <source>
        <dbReference type="Proteomes" id="UP001595778"/>
    </source>
</evidence>
<evidence type="ECO:0000256" key="1">
    <source>
        <dbReference type="ARBA" id="ARBA00005564"/>
    </source>
</evidence>
<dbReference type="SUPFAM" id="SSF51004">
    <property type="entry name" value="C-terminal (heme d1) domain of cytochrome cd1-nitrite reductase"/>
    <property type="match status" value="1"/>
</dbReference>
<dbReference type="PANTHER" id="PTHR30344">
    <property type="entry name" value="6-PHOSPHOGLUCONOLACTONASE-RELATED"/>
    <property type="match status" value="1"/>
</dbReference>
<keyword evidence="3" id="KW-1185">Reference proteome</keyword>
<reference evidence="3" key="1">
    <citation type="journal article" date="2019" name="Int. J. Syst. Evol. Microbiol.">
        <title>The Global Catalogue of Microorganisms (GCM) 10K type strain sequencing project: providing services to taxonomists for standard genome sequencing and annotation.</title>
        <authorList>
            <consortium name="The Broad Institute Genomics Platform"/>
            <consortium name="The Broad Institute Genome Sequencing Center for Infectious Disease"/>
            <person name="Wu L."/>
            <person name="Ma J."/>
        </authorList>
    </citation>
    <scope>NUCLEOTIDE SEQUENCE [LARGE SCALE GENOMIC DNA]</scope>
    <source>
        <strain evidence="3">PJ61</strain>
    </source>
</reference>
<sequence length="359" mass="37522">MTTGAANNNAASNLLWIGTYTPDGGGRAQGIGAVRAHQDGSLEWLGTAVEAQSPSFVAVHPALPVVYAAAEQRKKVQAYRRLRDCGLKVHKEAQPAGEATCHVAVDPGGRFVTATCWGDGQVLLYELDADGGMTGRFPAAPSVDPHGSLSPGSPRQSRAHASLMLSDGRVMTTDLGHDTLRIWNYEPGTGLVADHEVVLPHGSGPRHMVEHPSGSVVIVSEYSVEVFVVRPEAGTYELVFRGPATAGGSQEGDSAAEICLGPQGNFAYAGVRGSNIISVLEVAAGGTELIPVKDIHSGGDWPRHHLVRGNLLHVAHERSDNIATFELDPVTGLPGPLLHNLPTPSPTALVPAVMPATAG</sequence>
<dbReference type="InterPro" id="IPR011048">
    <property type="entry name" value="Haem_d1_sf"/>
</dbReference>